<accession>A0A8H4CSC7</accession>
<comment type="caution">
    <text evidence="1">The sequence shown here is derived from an EMBL/GenBank/DDBJ whole genome shotgun (WGS) entry which is preliminary data.</text>
</comment>
<keyword evidence="2" id="KW-1185">Reference proteome</keyword>
<reference evidence="1" key="2">
    <citation type="submission" date="2020-03" db="EMBL/GenBank/DDBJ databases">
        <authorList>
            <person name="Fu F.-F."/>
            <person name="Chen J."/>
        </authorList>
    </citation>
    <scope>NUCLEOTIDE SEQUENCE</scope>
    <source>
        <strain evidence="1">Lc1</strain>
    </source>
</reference>
<reference evidence="1" key="1">
    <citation type="journal article" date="2020" name="Phytopathology">
        <title>Genome sequence and comparative analysis of Colletotrichum gloeosporioides isolated from Liriodendron leaves.</title>
        <authorList>
            <person name="Fu F.F."/>
            <person name="Hao Z."/>
            <person name="Wang P."/>
            <person name="Lu Y."/>
            <person name="Xue L.J."/>
            <person name="Wei G."/>
            <person name="Tian Y."/>
            <person name="Baishi H."/>
            <person name="Xu H."/>
            <person name="Shi J."/>
            <person name="Cheng T."/>
            <person name="Wang G."/>
            <person name="Yi Y."/>
            <person name="Chen J."/>
        </authorList>
    </citation>
    <scope>NUCLEOTIDE SEQUENCE</scope>
    <source>
        <strain evidence="1">Lc1</strain>
    </source>
</reference>
<name>A0A8H4CSC7_COLGL</name>
<dbReference type="RefSeq" id="XP_045268091.1">
    <property type="nucleotide sequence ID" value="XM_045411033.1"/>
</dbReference>
<organism evidence="1 2">
    <name type="scientific">Colletotrichum gloeosporioides</name>
    <name type="common">Anthracnose fungus</name>
    <name type="synonym">Glomerella cingulata</name>
    <dbReference type="NCBI Taxonomy" id="474922"/>
    <lineage>
        <taxon>Eukaryota</taxon>
        <taxon>Fungi</taxon>
        <taxon>Dikarya</taxon>
        <taxon>Ascomycota</taxon>
        <taxon>Pezizomycotina</taxon>
        <taxon>Sordariomycetes</taxon>
        <taxon>Hypocreomycetidae</taxon>
        <taxon>Glomerellales</taxon>
        <taxon>Glomerellaceae</taxon>
        <taxon>Colletotrichum</taxon>
        <taxon>Colletotrichum gloeosporioides species complex</taxon>
    </lineage>
</organism>
<dbReference type="AlphaFoldDB" id="A0A8H4CSC7"/>
<evidence type="ECO:0000313" key="1">
    <source>
        <dbReference type="EMBL" id="KAF3808932.1"/>
    </source>
</evidence>
<protein>
    <submittedName>
        <fullName evidence="1">Uncharacterized protein</fullName>
    </submittedName>
</protein>
<evidence type="ECO:0000313" key="2">
    <source>
        <dbReference type="Proteomes" id="UP000613401"/>
    </source>
</evidence>
<gene>
    <name evidence="1" type="ORF">GCG54_00011124</name>
</gene>
<sequence length="625" mass="71091">MANEFNASYFCFTQARCRLCQFPVHKGDVIIAAVEEGFATEFKLPHFGDFWDRGLHIKFHTCFLKKCRVREQATVCYHVDCYRNRLYSITPIFLAATEFSFTPFPDEERRRAEFNRQILACKLEQMDFGTQSLPYELWLIVARHLVRWCALHMSECQVRTADKVGDSVLDLNQSVFASYLKIDGRYYIKRLQNTPESRSGSGCCLLLPTRDSREKDMNIFVAENHVGIRRLAFVSTKNLEEWCRNQLGVPGAWWKNISQGVMPSAITINGDGLKVRSIESSQMLDSAVVGWPTPLSSPPLVVKLATLEQPRDLPDGLRMDFFDCNAPDTVGYSVALKGRAIAGVVSHKKGEADVQSVYEKACPTNCYWQFMPMNEGEYLTDICRLATPPSATRQDVTGMTFTTNRDRTVFFGVYGINDGKYKRVWKLSHDPCRLYYNDRDGFFGRSFVDFVSVHQTSGHPAELSQENLPAPVVSISNFPRTIPNTLRFYSSCSMLDLTEVQTCGFGTGSHREILGMLLRYADGHRECVGFFRHDMILERISVGETDSLYLCVKQTEKNDPYAYVAVVTCEAPEDQPTAHWLQVTQSGILEWWHSPEGVALYYKGHRVGVVYPGFKSFDEGLHQPE</sequence>
<dbReference type="Proteomes" id="UP000613401">
    <property type="component" value="Unassembled WGS sequence"/>
</dbReference>
<dbReference type="GeneID" id="69018250"/>
<proteinExistence type="predicted"/>
<dbReference type="EMBL" id="WVTB01000017">
    <property type="protein sequence ID" value="KAF3808932.1"/>
    <property type="molecule type" value="Genomic_DNA"/>
</dbReference>